<dbReference type="PATRIC" id="fig|1280950.3.peg.2571"/>
<dbReference type="Gene3D" id="1.10.357.10">
    <property type="entry name" value="Tetracycline Repressor, domain 2"/>
    <property type="match status" value="1"/>
</dbReference>
<dbReference type="eggNOG" id="COG1309">
    <property type="taxonomic scope" value="Bacteria"/>
</dbReference>
<evidence type="ECO:0008006" key="3">
    <source>
        <dbReference type="Google" id="ProtNLM"/>
    </source>
</evidence>
<dbReference type="STRING" id="1280950.HJO_12831"/>
<accession>A0A059FJM5</accession>
<gene>
    <name evidence="1" type="ORF">HJO_12831</name>
</gene>
<evidence type="ECO:0000313" key="1">
    <source>
        <dbReference type="EMBL" id="KCZ90736.1"/>
    </source>
</evidence>
<sequence>MTNHALDADLRRPSLRQFAIAAGASEPTLRHYFGDRQGVVVAILENIGRRGTPIWNMIAEPAETPTEALEQYFRIAETGMRHANFTRAHAFGLIEGIAEEKAGKAYLRHILEPALKSIMDKLGNTPNGPTSENALRAAAMAAMAPLLVMSIHQDLLGGDTEAPIDSQSMIRNIQAWLGAGITT</sequence>
<name>A0A059FJM5_9PROT</name>
<comment type="caution">
    <text evidence="1">The sequence shown here is derived from an EMBL/GenBank/DDBJ whole genome shotgun (WGS) entry which is preliminary data.</text>
</comment>
<protein>
    <recommendedName>
        <fullName evidence="3">TetR family transcriptional regulator</fullName>
    </recommendedName>
</protein>
<dbReference type="Proteomes" id="UP000025171">
    <property type="component" value="Unassembled WGS sequence"/>
</dbReference>
<proteinExistence type="predicted"/>
<dbReference type="SUPFAM" id="SSF46689">
    <property type="entry name" value="Homeodomain-like"/>
    <property type="match status" value="1"/>
</dbReference>
<keyword evidence="2" id="KW-1185">Reference proteome</keyword>
<dbReference type="InterPro" id="IPR009057">
    <property type="entry name" value="Homeodomain-like_sf"/>
</dbReference>
<dbReference type="AlphaFoldDB" id="A0A059FJM5"/>
<evidence type="ECO:0000313" key="2">
    <source>
        <dbReference type="Proteomes" id="UP000025171"/>
    </source>
</evidence>
<dbReference type="EMBL" id="ARYK01000006">
    <property type="protein sequence ID" value="KCZ90736.1"/>
    <property type="molecule type" value="Genomic_DNA"/>
</dbReference>
<reference evidence="1 2" key="1">
    <citation type="journal article" date="2014" name="Antonie Van Leeuwenhoek">
        <title>Hyphomonas beringensis sp. nov. and Hyphomonas chukchiensis sp. nov., isolated from surface seawater of the Bering Sea and Chukchi Sea.</title>
        <authorList>
            <person name="Li C."/>
            <person name="Lai Q."/>
            <person name="Li G."/>
            <person name="Dong C."/>
            <person name="Wang J."/>
            <person name="Liao Y."/>
            <person name="Shao Z."/>
        </authorList>
    </citation>
    <scope>NUCLEOTIDE SEQUENCE [LARGE SCALE GENOMIC DNA]</scope>
    <source>
        <strain evidence="1 2">MHS-2</strain>
    </source>
</reference>
<organism evidence="1 2">
    <name type="scientific">Hyphomonas johnsonii MHS-2</name>
    <dbReference type="NCBI Taxonomy" id="1280950"/>
    <lineage>
        <taxon>Bacteria</taxon>
        <taxon>Pseudomonadati</taxon>
        <taxon>Pseudomonadota</taxon>
        <taxon>Alphaproteobacteria</taxon>
        <taxon>Hyphomonadales</taxon>
        <taxon>Hyphomonadaceae</taxon>
        <taxon>Hyphomonas</taxon>
    </lineage>
</organism>